<dbReference type="SUPFAM" id="SSF48264">
    <property type="entry name" value="Cytochrome P450"/>
    <property type="match status" value="1"/>
</dbReference>
<name>A0A9P4QX30_9PLEO</name>
<dbReference type="GO" id="GO:0020037">
    <property type="term" value="F:heme binding"/>
    <property type="evidence" value="ECO:0007669"/>
    <property type="project" value="InterPro"/>
</dbReference>
<evidence type="ECO:0000313" key="7">
    <source>
        <dbReference type="EMBL" id="KAF2732501.1"/>
    </source>
</evidence>
<keyword evidence="6" id="KW-0503">Monooxygenase</keyword>
<reference evidence="7" key="1">
    <citation type="journal article" date="2020" name="Stud. Mycol.">
        <title>101 Dothideomycetes genomes: a test case for predicting lifestyles and emergence of pathogens.</title>
        <authorList>
            <person name="Haridas S."/>
            <person name="Albert R."/>
            <person name="Binder M."/>
            <person name="Bloem J."/>
            <person name="Labutti K."/>
            <person name="Salamov A."/>
            <person name="Andreopoulos B."/>
            <person name="Baker S."/>
            <person name="Barry K."/>
            <person name="Bills G."/>
            <person name="Bluhm B."/>
            <person name="Cannon C."/>
            <person name="Castanera R."/>
            <person name="Culley D."/>
            <person name="Daum C."/>
            <person name="Ezra D."/>
            <person name="Gonzalez J."/>
            <person name="Henrissat B."/>
            <person name="Kuo A."/>
            <person name="Liang C."/>
            <person name="Lipzen A."/>
            <person name="Lutzoni F."/>
            <person name="Magnuson J."/>
            <person name="Mondo S."/>
            <person name="Nolan M."/>
            <person name="Ohm R."/>
            <person name="Pangilinan J."/>
            <person name="Park H.-J."/>
            <person name="Ramirez L."/>
            <person name="Alfaro M."/>
            <person name="Sun H."/>
            <person name="Tritt A."/>
            <person name="Yoshinaga Y."/>
            <person name="Zwiers L.-H."/>
            <person name="Turgeon B."/>
            <person name="Goodwin S."/>
            <person name="Spatafora J."/>
            <person name="Crous P."/>
            <person name="Grigoriev I."/>
        </authorList>
    </citation>
    <scope>NUCLEOTIDE SEQUENCE</scope>
    <source>
        <strain evidence="7">CBS 125425</strain>
    </source>
</reference>
<evidence type="ECO:0000256" key="4">
    <source>
        <dbReference type="ARBA" id="ARBA00023004"/>
    </source>
</evidence>
<dbReference type="PRINTS" id="PR00465">
    <property type="entry name" value="EP450IV"/>
</dbReference>
<keyword evidence="6" id="KW-0560">Oxidoreductase</keyword>
<dbReference type="GO" id="GO:0004497">
    <property type="term" value="F:monooxygenase activity"/>
    <property type="evidence" value="ECO:0007669"/>
    <property type="project" value="UniProtKB-KW"/>
</dbReference>
<dbReference type="InterPro" id="IPR017972">
    <property type="entry name" value="Cyt_P450_CS"/>
</dbReference>
<evidence type="ECO:0000256" key="1">
    <source>
        <dbReference type="ARBA" id="ARBA00001971"/>
    </source>
</evidence>
<evidence type="ECO:0000256" key="6">
    <source>
        <dbReference type="RuleBase" id="RU000461"/>
    </source>
</evidence>
<dbReference type="PROSITE" id="PS00086">
    <property type="entry name" value="CYTOCHROME_P450"/>
    <property type="match status" value="1"/>
</dbReference>
<dbReference type="PANTHER" id="PTHR47582">
    <property type="entry name" value="P450, PUTATIVE (EUROFUNG)-RELATED"/>
    <property type="match status" value="1"/>
</dbReference>
<keyword evidence="8" id="KW-1185">Reference proteome</keyword>
<keyword evidence="5 6" id="KW-0349">Heme</keyword>
<dbReference type="GO" id="GO:0005506">
    <property type="term" value="F:iron ion binding"/>
    <property type="evidence" value="ECO:0007669"/>
    <property type="project" value="InterPro"/>
</dbReference>
<keyword evidence="4 5" id="KW-0408">Iron</keyword>
<evidence type="ECO:0000313" key="8">
    <source>
        <dbReference type="Proteomes" id="UP000799444"/>
    </source>
</evidence>
<protein>
    <submittedName>
        <fullName evidence="7">Cytochrome P450</fullName>
    </submittedName>
</protein>
<dbReference type="OrthoDB" id="3366823at2759"/>
<evidence type="ECO:0000256" key="2">
    <source>
        <dbReference type="ARBA" id="ARBA00010617"/>
    </source>
</evidence>
<dbReference type="AlphaFoldDB" id="A0A9P4QX30"/>
<dbReference type="Proteomes" id="UP000799444">
    <property type="component" value="Unassembled WGS sequence"/>
</dbReference>
<dbReference type="CDD" id="cd11040">
    <property type="entry name" value="CYP7_CYP8-like"/>
    <property type="match status" value="1"/>
</dbReference>
<dbReference type="GO" id="GO:0016705">
    <property type="term" value="F:oxidoreductase activity, acting on paired donors, with incorporation or reduction of molecular oxygen"/>
    <property type="evidence" value="ECO:0007669"/>
    <property type="project" value="InterPro"/>
</dbReference>
<proteinExistence type="inferred from homology"/>
<dbReference type="EMBL" id="ML996176">
    <property type="protein sequence ID" value="KAF2732501.1"/>
    <property type="molecule type" value="Genomic_DNA"/>
</dbReference>
<accession>A0A9P4QX30</accession>
<dbReference type="PANTHER" id="PTHR47582:SF1">
    <property type="entry name" value="P450, PUTATIVE (EUROFUNG)-RELATED"/>
    <property type="match status" value="1"/>
</dbReference>
<dbReference type="Gene3D" id="1.10.630.10">
    <property type="entry name" value="Cytochrome P450"/>
    <property type="match status" value="1"/>
</dbReference>
<dbReference type="Pfam" id="PF00067">
    <property type="entry name" value="p450"/>
    <property type="match status" value="1"/>
</dbReference>
<comment type="cofactor">
    <cofactor evidence="1 5">
        <name>heme</name>
        <dbReference type="ChEBI" id="CHEBI:30413"/>
    </cofactor>
</comment>
<dbReference type="InterPro" id="IPR053007">
    <property type="entry name" value="CYP450_monoxygenase_sec-met"/>
</dbReference>
<dbReference type="InterPro" id="IPR036396">
    <property type="entry name" value="Cyt_P450_sf"/>
</dbReference>
<dbReference type="InterPro" id="IPR001128">
    <property type="entry name" value="Cyt_P450"/>
</dbReference>
<keyword evidence="3 5" id="KW-0479">Metal-binding</keyword>
<comment type="caution">
    <text evidence="7">The sequence shown here is derived from an EMBL/GenBank/DDBJ whole genome shotgun (WGS) entry which is preliminary data.</text>
</comment>
<gene>
    <name evidence="7" type="ORF">EJ04DRAFT_536017</name>
</gene>
<sequence length="509" mass="56436">MGIFHAILRGILGWTHRETHDEREPPPVSSSFPYLGPSIGLLLRKSNYLVDLFTRYQQPIYTIRMPFTRLYVVNHPSLISASQRQINSIAFGPVGRDFGFLFSGLTKQSQEMIKRSGKFKNNGDYDKSSGNIGAIIHSYMRDPPTLETLTTAAVASLAKGIQGWNSAFNGFGMFEKIAHEMTLALTNAVYGPQNPFREEIVESSWRQFLPGISKLLLFPSITARSSLHARNRLIVAFESYFANGGHRQASAMVQSNHQLGLDFGLLPTELAKTEIPVCLALLSSGALAASWLLFHIYSDPAILTGCRRELLVLAETFYTEDGKLNRYLDATQIKSKCPILYSTLRETLRHHSTIISAKSVTEDVMLADQYLLKKGSILLIPGQVIHKSPVVWGVDADTFDHRRFVLPDMTQKKVGTSAFRPFGAGDTMCPGRHFSTDVILSLVAMIVLQFDLEPESGQWTAPTTKGADIWNTVPKPDNDIPVLAKPTQASDKVQLKVGWGALKKNVLNG</sequence>
<comment type="similarity">
    <text evidence="2 6">Belongs to the cytochrome P450 family.</text>
</comment>
<feature type="binding site" description="axial binding residue" evidence="5">
    <location>
        <position position="429"/>
    </location>
    <ligand>
        <name>heme</name>
        <dbReference type="ChEBI" id="CHEBI:30413"/>
    </ligand>
    <ligandPart>
        <name>Fe</name>
        <dbReference type="ChEBI" id="CHEBI:18248"/>
    </ligandPart>
</feature>
<organism evidence="7 8">
    <name type="scientific">Polyplosphaeria fusca</name>
    <dbReference type="NCBI Taxonomy" id="682080"/>
    <lineage>
        <taxon>Eukaryota</taxon>
        <taxon>Fungi</taxon>
        <taxon>Dikarya</taxon>
        <taxon>Ascomycota</taxon>
        <taxon>Pezizomycotina</taxon>
        <taxon>Dothideomycetes</taxon>
        <taxon>Pleosporomycetidae</taxon>
        <taxon>Pleosporales</taxon>
        <taxon>Tetraplosphaeriaceae</taxon>
        <taxon>Polyplosphaeria</taxon>
    </lineage>
</organism>
<evidence type="ECO:0000256" key="5">
    <source>
        <dbReference type="PIRSR" id="PIRSR602403-1"/>
    </source>
</evidence>
<evidence type="ECO:0000256" key="3">
    <source>
        <dbReference type="ARBA" id="ARBA00022723"/>
    </source>
</evidence>
<dbReference type="InterPro" id="IPR002403">
    <property type="entry name" value="Cyt_P450_E_grp-IV"/>
</dbReference>